<reference evidence="2" key="1">
    <citation type="submission" date="2016-05" db="EMBL/GenBank/DDBJ databases">
        <authorList>
            <person name="Lavstsen T."/>
            <person name="Jespersen J.S."/>
        </authorList>
    </citation>
    <scope>NUCLEOTIDE SEQUENCE [LARGE SCALE GENOMIC DNA]</scope>
</reference>
<proteinExistence type="predicted"/>
<dbReference type="EMBL" id="FLRE01001777">
    <property type="protein sequence ID" value="SBT57175.1"/>
    <property type="molecule type" value="Genomic_DNA"/>
</dbReference>
<reference evidence="3 4" key="2">
    <citation type="submission" date="2016-05" db="EMBL/GenBank/DDBJ databases">
        <authorList>
            <person name="Naeem Raeece"/>
        </authorList>
    </citation>
    <scope>NUCLEOTIDE SEQUENCE [LARGE SCALE GENOMIC DNA]</scope>
</reference>
<evidence type="ECO:0000313" key="1">
    <source>
        <dbReference type="EMBL" id="SBT57175.1"/>
    </source>
</evidence>
<keyword evidence="4" id="KW-1185">Reference proteome</keyword>
<name>A0A1A9ANG1_PLAOA</name>
<dbReference type="AlphaFoldDB" id="A0A1A9ANG1"/>
<dbReference type="Proteomes" id="UP000078550">
    <property type="component" value="Unassembled WGS sequence"/>
</dbReference>
<evidence type="ECO:0000313" key="3">
    <source>
        <dbReference type="Proteomes" id="UP000078550"/>
    </source>
</evidence>
<sequence length="183" mass="22166">MNMIARSAELSEIYEWSKNLNGYLINYFNLYVDKWSDKNIKKRCRDFNYIFNTIIREIEENDMYSTHYTTLNNSINNYITIQFQNHRLNCEKALNDSEEYADIEYGKKINDLCEDFYYINNKLGEINNSYQCEEIFNYIEGQKSSLKTVYEDRSHKYSQYLVFHDFPSYNDFDNIKKNIKCKS</sequence>
<organism evidence="2 4">
    <name type="scientific">Plasmodium ovale wallikeri</name>
    <dbReference type="NCBI Taxonomy" id="864142"/>
    <lineage>
        <taxon>Eukaryota</taxon>
        <taxon>Sar</taxon>
        <taxon>Alveolata</taxon>
        <taxon>Apicomplexa</taxon>
        <taxon>Aconoidasida</taxon>
        <taxon>Haemosporida</taxon>
        <taxon>Plasmodiidae</taxon>
        <taxon>Plasmodium</taxon>
        <taxon>Plasmodium (Plasmodium)</taxon>
    </lineage>
</organism>
<dbReference type="EMBL" id="FLRD01001630">
    <property type="protein sequence ID" value="SBT57735.1"/>
    <property type="molecule type" value="Genomic_DNA"/>
</dbReference>
<evidence type="ECO:0000313" key="4">
    <source>
        <dbReference type="Proteomes" id="UP000078555"/>
    </source>
</evidence>
<protein>
    <submittedName>
        <fullName evidence="2">PIR Superfamily Protein</fullName>
    </submittedName>
</protein>
<evidence type="ECO:0000313" key="2">
    <source>
        <dbReference type="EMBL" id="SBT57735.1"/>
    </source>
</evidence>
<dbReference type="Proteomes" id="UP000078555">
    <property type="component" value="Unassembled WGS sequence"/>
</dbReference>
<gene>
    <name evidence="2" type="ORF">POVWA1_083420</name>
    <name evidence="1" type="ORF">POVWA2_077790</name>
</gene>
<accession>A0A1A9ANG1</accession>